<accession>A0A9X5RMQ4</accession>
<dbReference type="PANTHER" id="PTHR43196:SF2">
    <property type="entry name" value="PHOSPHOADENOSINE PHOSPHOSULFATE REDUCTASE"/>
    <property type="match status" value="1"/>
</dbReference>
<organism evidence="2 3">
    <name type="scientific">Bacillus thuringiensis</name>
    <dbReference type="NCBI Taxonomy" id="1428"/>
    <lineage>
        <taxon>Bacteria</taxon>
        <taxon>Bacillati</taxon>
        <taxon>Bacillota</taxon>
        <taxon>Bacilli</taxon>
        <taxon>Bacillales</taxon>
        <taxon>Bacillaceae</taxon>
        <taxon>Bacillus</taxon>
        <taxon>Bacillus cereus group</taxon>
    </lineage>
</organism>
<dbReference type="InterPro" id="IPR050128">
    <property type="entry name" value="Sulfate_adenylyltrnsfr_sub2"/>
</dbReference>
<evidence type="ECO:0000259" key="1">
    <source>
        <dbReference type="Pfam" id="PF01507"/>
    </source>
</evidence>
<dbReference type="Pfam" id="PF01507">
    <property type="entry name" value="PAPS_reduct"/>
    <property type="match status" value="1"/>
</dbReference>
<name>A0A9X5RMQ4_BACTU</name>
<proteinExistence type="predicted"/>
<reference evidence="2 3" key="1">
    <citation type="submission" date="2016-04" db="EMBL/GenBank/DDBJ databases">
        <title>Bacillus thuringiensis and Bacillus weihenstephanensis as novel biocontrol agents of wilt causing Verticillium species.</title>
        <authorList>
            <person name="Hollensteiner J."/>
            <person name="Wemheuer F."/>
            <person name="Harting R."/>
            <person name="Kolarzyk A."/>
            <person name="Diaz-Valerio S."/>
            <person name="Poehlein A."/>
            <person name="Brzuszkiewicz E."/>
            <person name="Nesemann K."/>
            <person name="Braus-Stromeyer S."/>
            <person name="Braus G."/>
            <person name="Daniel R."/>
            <person name="Liesegang H."/>
        </authorList>
    </citation>
    <scope>NUCLEOTIDE SEQUENCE [LARGE SCALE GENOMIC DNA]</scope>
    <source>
        <strain evidence="2 3">GOE4</strain>
    </source>
</reference>
<feature type="domain" description="Phosphoadenosine phosphosulphate reductase" evidence="1">
    <location>
        <begin position="34"/>
        <end position="263"/>
    </location>
</feature>
<dbReference type="InterPro" id="IPR014729">
    <property type="entry name" value="Rossmann-like_a/b/a_fold"/>
</dbReference>
<dbReference type="InterPro" id="IPR002500">
    <property type="entry name" value="PAPS_reduct_dom"/>
</dbReference>
<dbReference type="Proteomes" id="UP000175994">
    <property type="component" value="Unassembled WGS sequence"/>
</dbReference>
<dbReference type="EMBL" id="LXLI01000028">
    <property type="protein sequence ID" value="OFC91233.1"/>
    <property type="molecule type" value="Genomic_DNA"/>
</dbReference>
<dbReference type="NCBIfam" id="TIGR03183">
    <property type="entry name" value="DNA_S_dndC"/>
    <property type="match status" value="1"/>
</dbReference>
<dbReference type="NCBIfam" id="NF005316">
    <property type="entry name" value="PRK06850.1"/>
    <property type="match status" value="1"/>
</dbReference>
<dbReference type="PANTHER" id="PTHR43196">
    <property type="entry name" value="SULFATE ADENYLYLTRANSFERASE SUBUNIT 2"/>
    <property type="match status" value="1"/>
</dbReference>
<dbReference type="CDD" id="cd23947">
    <property type="entry name" value="PAPS_reductase-like_YbdN"/>
    <property type="match status" value="1"/>
</dbReference>
<gene>
    <name evidence="2" type="ORF">BTGOE4_37330</name>
</gene>
<comment type="caution">
    <text evidence="2">The sequence shown here is derived from an EMBL/GenBank/DDBJ whole genome shotgun (WGS) entry which is preliminary data.</text>
</comment>
<evidence type="ECO:0000313" key="2">
    <source>
        <dbReference type="EMBL" id="OFC91233.1"/>
    </source>
</evidence>
<dbReference type="SUPFAM" id="SSF52402">
    <property type="entry name" value="Adenine nucleotide alpha hydrolases-like"/>
    <property type="match status" value="1"/>
</dbReference>
<protein>
    <recommendedName>
        <fullName evidence="1">Phosphoadenosine phosphosulphate reductase domain-containing protein</fullName>
    </recommendedName>
</protein>
<dbReference type="AlphaFoldDB" id="A0A9X5RMQ4"/>
<dbReference type="GO" id="GO:0003824">
    <property type="term" value="F:catalytic activity"/>
    <property type="evidence" value="ECO:0007669"/>
    <property type="project" value="InterPro"/>
</dbReference>
<dbReference type="InterPro" id="IPR017598">
    <property type="entry name" value="SulphurTrfase_DndC"/>
</dbReference>
<dbReference type="RefSeq" id="WP_070184204.1">
    <property type="nucleotide sequence ID" value="NZ_LXLI01000028.1"/>
</dbReference>
<evidence type="ECO:0000313" key="3">
    <source>
        <dbReference type="Proteomes" id="UP000175994"/>
    </source>
</evidence>
<dbReference type="Gene3D" id="3.40.50.620">
    <property type="entry name" value="HUPs"/>
    <property type="match status" value="1"/>
</dbReference>
<sequence>MGFNILKENNLQEFAAEAKNEIKNIYLNDNRPWVIGYSGGKDSTAVVQLVFTALSELPREQVNKKVYVISSDTLVETPLIISSIDKTLHRIQEKALELDLPFETHKVKPDIKSTFWTSIIGKGYPSPRQKFRWCTDRMKINPANRFIKDKVSKFGEVIMVLGVREAESQTRAEVMRSHTTDGKTLMRHSTLPNAYVYAPIRKFTLDNVWEYLLNDSSPWGDNNHELLGLYQSSNSECPLIVDKEIKESAGSCGNSRFGCWTCTVVKKDKALAGFIDNGEEWLKPLLEFRNWLSEIRDVREYRQKTRMNGHMYFTSIDVDQIDKNIYTFIQEKDLGNYLRKHHIDLSNAEDLNLIIETANGEYKQLGLGPFTLNARKMILKRLLETQKQVKNPYDKHFLLIQPEELKMIRKYWFEDGEWEDELPKIYKNINGEELDWEYDDRPLFEDDQITDLESLCKKENIDLNLLKKLVSIEKNYSGFKVRRGVIDNFKKALNQEYLHL</sequence>